<evidence type="ECO:0000259" key="5">
    <source>
        <dbReference type="PROSITE" id="PS51820"/>
    </source>
</evidence>
<dbReference type="KEGG" id="dpp:DICPUDRAFT_87578"/>
<proteinExistence type="inferred from homology"/>
<dbReference type="GeneID" id="10501355"/>
<comment type="similarity">
    <text evidence="1">Belongs to the prespore-cell-inducing factor family.</text>
</comment>
<sequence>MIPTIFSQSKPKTMVIEGTIFDHNPLYNDNFQTPPGSDVRSVGMVKTNLNETYRIPNLSSLDKTTTPNRLGSISSPSTFPNFFLSGRDLPLTKNSGANIPININITLTLNEKTNSYVYDNQEHFPIDFIGYDVDPKLRIYKKGNTYHNFHFCLKINNKFTFSGNEVFNFIGDDDVWVFIDNKLVVDLGGIHPPQTQNISLSELGLTPSKVYNFDFFYCERHTDGSSIRIETTIEAYCPWYDYCGVCTGDGSVCCSLKNTKEGQVSCDDNDPCTDDSCPDPNSGINFDQIKKNCKNTPKDCSPLDKCSTRSCSREKNGECVSTPLQPKDRSNECLDYVGCDPINGFIYKSRCQGKCDTGKCNNGVCQPKTNSTCSSELGGDLCRNYYCDSTAGCTSKPKCETSPDVCKETKCSAGVCSYPQIPPEQCNCDCKLNKCQKNNCVPKGDGTSVCSPLDIDELDDGNPCTIDECDPNTGKVTHTQTDKCGGCMKCDPKSTEGDCVLNDDSCEDGNICTDNKCTIDSKNKNLGICVNSSVECGINDSNKCLLWSCDLEKGCVSEKLVCPNNGNCQVGVCNEKTGCYLEQKNCTSPAFCIVSECDESVGCIQYDRRCASDDNRCKAGVCVNGTETTEGECRSVNYDPLPFICKTAAVVSTAVIAGVTVAGAVALGIFLYGGKKGYDYWKHSQSIKFTNSSSNPLYVQSSNAGTNPLYSEEGANAVL</sequence>
<feature type="domain" description="PA14" evidence="5">
    <location>
        <begin position="108"/>
        <end position="249"/>
    </location>
</feature>
<dbReference type="OrthoDB" id="19087at2759"/>
<keyword evidence="4" id="KW-0472">Membrane</keyword>
<dbReference type="FunCoup" id="F0ZJ10">
    <property type="interactions" value="14"/>
</dbReference>
<dbReference type="SMART" id="SM00758">
    <property type="entry name" value="PA14"/>
    <property type="match status" value="1"/>
</dbReference>
<dbReference type="RefSeq" id="XP_003287406.1">
    <property type="nucleotide sequence ID" value="XM_003287358.1"/>
</dbReference>
<keyword evidence="2" id="KW-0732">Signal</keyword>
<protein>
    <recommendedName>
        <fullName evidence="5">PA14 domain-containing protein</fullName>
    </recommendedName>
</protein>
<evidence type="ECO:0000256" key="1">
    <source>
        <dbReference type="ARBA" id="ARBA00008709"/>
    </source>
</evidence>
<dbReference type="InParanoid" id="F0ZJ10"/>
<evidence type="ECO:0000313" key="6">
    <source>
        <dbReference type="EMBL" id="EGC36088.1"/>
    </source>
</evidence>
<dbReference type="VEuPathDB" id="AmoebaDB:DICPUDRAFT_87578"/>
<keyword evidence="4" id="KW-1133">Transmembrane helix</keyword>
<dbReference type="Proteomes" id="UP000001064">
    <property type="component" value="Unassembled WGS sequence"/>
</dbReference>
<reference evidence="7" key="1">
    <citation type="journal article" date="2011" name="Genome Biol.">
        <title>Comparative genomics of the social amoebae Dictyostelium discoideum and Dictyostelium purpureum.</title>
        <authorList>
            <consortium name="US DOE Joint Genome Institute (JGI-PGF)"/>
            <person name="Sucgang R."/>
            <person name="Kuo A."/>
            <person name="Tian X."/>
            <person name="Salerno W."/>
            <person name="Parikh A."/>
            <person name="Feasley C.L."/>
            <person name="Dalin E."/>
            <person name="Tu H."/>
            <person name="Huang E."/>
            <person name="Barry K."/>
            <person name="Lindquist E."/>
            <person name="Shapiro H."/>
            <person name="Bruce D."/>
            <person name="Schmutz J."/>
            <person name="Salamov A."/>
            <person name="Fey P."/>
            <person name="Gaudet P."/>
            <person name="Anjard C."/>
            <person name="Babu M.M."/>
            <person name="Basu S."/>
            <person name="Bushmanova Y."/>
            <person name="van der Wel H."/>
            <person name="Katoh-Kurasawa M."/>
            <person name="Dinh C."/>
            <person name="Coutinho P.M."/>
            <person name="Saito T."/>
            <person name="Elias M."/>
            <person name="Schaap P."/>
            <person name="Kay R.R."/>
            <person name="Henrissat B."/>
            <person name="Eichinger L."/>
            <person name="Rivero F."/>
            <person name="Putnam N.H."/>
            <person name="West C.M."/>
            <person name="Loomis W.F."/>
            <person name="Chisholm R.L."/>
            <person name="Shaulsky G."/>
            <person name="Strassmann J.E."/>
            <person name="Queller D.C."/>
            <person name="Kuspa A."/>
            <person name="Grigoriev I.V."/>
        </authorList>
    </citation>
    <scope>NUCLEOTIDE SEQUENCE [LARGE SCALE GENOMIC DNA]</scope>
    <source>
        <strain evidence="7">QSDP1</strain>
    </source>
</reference>
<dbReference type="PROSITE" id="PS51820">
    <property type="entry name" value="PA14"/>
    <property type="match status" value="1"/>
</dbReference>
<dbReference type="InterPro" id="IPR037524">
    <property type="entry name" value="PA14/GLEYA"/>
</dbReference>
<gene>
    <name evidence="6" type="ORF">DICPUDRAFT_87578</name>
</gene>
<dbReference type="GO" id="GO:0005576">
    <property type="term" value="C:extracellular region"/>
    <property type="evidence" value="ECO:0000318"/>
    <property type="project" value="GO_Central"/>
</dbReference>
<keyword evidence="4" id="KW-0812">Transmembrane</keyword>
<dbReference type="AlphaFoldDB" id="F0ZJ10"/>
<dbReference type="InterPro" id="IPR051154">
    <property type="entry name" value="Prespore-cell_inducing_factor"/>
</dbReference>
<dbReference type="PANTHER" id="PTHR31137:SF33">
    <property type="entry name" value="PROTEIN PSIL"/>
    <property type="match status" value="1"/>
</dbReference>
<dbReference type="Pfam" id="PF07691">
    <property type="entry name" value="PA14"/>
    <property type="match status" value="1"/>
</dbReference>
<evidence type="ECO:0000256" key="2">
    <source>
        <dbReference type="ARBA" id="ARBA00022729"/>
    </source>
</evidence>
<dbReference type="OMA" id="CERHTDG"/>
<name>F0ZJ10_DICPU</name>
<evidence type="ECO:0000256" key="4">
    <source>
        <dbReference type="SAM" id="Phobius"/>
    </source>
</evidence>
<keyword evidence="3" id="KW-0325">Glycoprotein</keyword>
<dbReference type="InterPro" id="IPR011658">
    <property type="entry name" value="PA14_dom"/>
</dbReference>
<feature type="transmembrane region" description="Helical" evidence="4">
    <location>
        <begin position="649"/>
        <end position="672"/>
    </location>
</feature>
<evidence type="ECO:0000256" key="3">
    <source>
        <dbReference type="ARBA" id="ARBA00023180"/>
    </source>
</evidence>
<accession>F0ZJ10</accession>
<dbReference type="InterPro" id="IPR001673">
    <property type="entry name" value="S_mold_repeat"/>
</dbReference>
<dbReference type="NCBIfam" id="TIGR02148">
    <property type="entry name" value="Fibro_Slime"/>
    <property type="match status" value="1"/>
</dbReference>
<organism evidence="6 7">
    <name type="scientific">Dictyostelium purpureum</name>
    <name type="common">Slime mold</name>
    <dbReference type="NCBI Taxonomy" id="5786"/>
    <lineage>
        <taxon>Eukaryota</taxon>
        <taxon>Amoebozoa</taxon>
        <taxon>Evosea</taxon>
        <taxon>Eumycetozoa</taxon>
        <taxon>Dictyostelia</taxon>
        <taxon>Dictyosteliales</taxon>
        <taxon>Dictyosteliaceae</taxon>
        <taxon>Dictyostelium</taxon>
    </lineage>
</organism>
<dbReference type="PANTHER" id="PTHR31137">
    <property type="entry name" value="PROTEIN PSIB-RELATED-RELATED"/>
    <property type="match status" value="1"/>
</dbReference>
<keyword evidence="7" id="KW-1185">Reference proteome</keyword>
<dbReference type="InterPro" id="IPR011874">
    <property type="entry name" value="Fibro_Slime"/>
</dbReference>
<evidence type="ECO:0000313" key="7">
    <source>
        <dbReference type="Proteomes" id="UP000001064"/>
    </source>
</evidence>
<dbReference type="EMBL" id="GL871038">
    <property type="protein sequence ID" value="EGC36088.1"/>
    <property type="molecule type" value="Genomic_DNA"/>
</dbReference>
<dbReference type="Pfam" id="PF00526">
    <property type="entry name" value="Dicty_CTDC"/>
    <property type="match status" value="2"/>
</dbReference>